<comment type="caution">
    <text evidence="8">The sequence shown here is derived from an EMBL/GenBank/DDBJ whole genome shotgun (WGS) entry which is preliminary data.</text>
</comment>
<protein>
    <recommendedName>
        <fullName evidence="7">Major facilitator superfamily (MFS) profile domain-containing protein</fullName>
    </recommendedName>
</protein>
<sequence>MMGKINDTLSIAAWRCLFLLFAGLTVVVGALFFFLVPDSPETAWFLTESDRKLARLRTKENQLGTTDTKFKWYQVREVLLDPAVWLLSIVSMATMIPSAGLTNFYAIIVKSMGFSAEYTLLMSTAGAWNVAAVLGFPWLAAKFRRRALVAILPMLLSMAGVIMVWVAKNKVARFVGYMLGTGCTAGFSLALSLVTSNVAGRTKKTTANAMFFIFFCVGSLVGPQCFKQKDAPAYVPALTVIVVMLAVCILLFIATHFLYAHRNRKRVWTEGNEPLAADSEDLTDRENPHFHYAL</sequence>
<evidence type="ECO:0000259" key="7">
    <source>
        <dbReference type="PROSITE" id="PS50850"/>
    </source>
</evidence>
<keyword evidence="4 6" id="KW-1133">Transmembrane helix</keyword>
<evidence type="ECO:0000256" key="6">
    <source>
        <dbReference type="SAM" id="Phobius"/>
    </source>
</evidence>
<evidence type="ECO:0000256" key="1">
    <source>
        <dbReference type="ARBA" id="ARBA00004141"/>
    </source>
</evidence>
<feature type="transmembrane region" description="Helical" evidence="6">
    <location>
        <begin position="147"/>
        <end position="167"/>
    </location>
</feature>
<dbReference type="Pfam" id="PF07690">
    <property type="entry name" value="MFS_1"/>
    <property type="match status" value="1"/>
</dbReference>
<dbReference type="InterPro" id="IPR011701">
    <property type="entry name" value="MFS"/>
</dbReference>
<evidence type="ECO:0000256" key="5">
    <source>
        <dbReference type="ARBA" id="ARBA00023136"/>
    </source>
</evidence>
<feature type="transmembrane region" description="Helical" evidence="6">
    <location>
        <begin position="206"/>
        <end position="226"/>
    </location>
</feature>
<evidence type="ECO:0000256" key="4">
    <source>
        <dbReference type="ARBA" id="ARBA00022989"/>
    </source>
</evidence>
<feature type="transmembrane region" description="Helical" evidence="6">
    <location>
        <begin position="12"/>
        <end position="36"/>
    </location>
</feature>
<dbReference type="PANTHER" id="PTHR43791">
    <property type="entry name" value="PERMEASE-RELATED"/>
    <property type="match status" value="1"/>
</dbReference>
<keyword evidence="5 6" id="KW-0472">Membrane</keyword>
<dbReference type="GO" id="GO:0016020">
    <property type="term" value="C:membrane"/>
    <property type="evidence" value="ECO:0007669"/>
    <property type="project" value="UniProtKB-SubCell"/>
</dbReference>
<dbReference type="Proteomes" id="UP000473826">
    <property type="component" value="Unassembled WGS sequence"/>
</dbReference>
<evidence type="ECO:0000313" key="9">
    <source>
        <dbReference type="Proteomes" id="UP000473826"/>
    </source>
</evidence>
<dbReference type="AlphaFoldDB" id="A0A7D8V1R6"/>
<evidence type="ECO:0000256" key="2">
    <source>
        <dbReference type="ARBA" id="ARBA00022448"/>
    </source>
</evidence>
<proteinExistence type="predicted"/>
<feature type="transmembrane region" description="Helical" evidence="6">
    <location>
        <begin position="120"/>
        <end position="141"/>
    </location>
</feature>
<evidence type="ECO:0000256" key="3">
    <source>
        <dbReference type="ARBA" id="ARBA00022692"/>
    </source>
</evidence>
<dbReference type="GO" id="GO:0022857">
    <property type="term" value="F:transmembrane transporter activity"/>
    <property type="evidence" value="ECO:0007669"/>
    <property type="project" value="InterPro"/>
</dbReference>
<keyword evidence="3 6" id="KW-0812">Transmembrane</keyword>
<name>A0A7D8V1R6_VANHU</name>
<gene>
    <name evidence="8" type="ORF">VHUM_01484</name>
</gene>
<dbReference type="SUPFAM" id="SSF103473">
    <property type="entry name" value="MFS general substrate transporter"/>
    <property type="match status" value="1"/>
</dbReference>
<feature type="transmembrane region" description="Helical" evidence="6">
    <location>
        <begin position="233"/>
        <end position="259"/>
    </location>
</feature>
<organism evidence="8 9">
    <name type="scientific">Vanrija humicola</name>
    <name type="common">Yeast</name>
    <name type="synonym">Cryptococcus humicola</name>
    <dbReference type="NCBI Taxonomy" id="5417"/>
    <lineage>
        <taxon>Eukaryota</taxon>
        <taxon>Fungi</taxon>
        <taxon>Dikarya</taxon>
        <taxon>Basidiomycota</taxon>
        <taxon>Agaricomycotina</taxon>
        <taxon>Tremellomycetes</taxon>
        <taxon>Trichosporonales</taxon>
        <taxon>Trichosporonaceae</taxon>
        <taxon>Vanrija</taxon>
    </lineage>
</organism>
<dbReference type="EMBL" id="QKWK01000003">
    <property type="protein sequence ID" value="TXT13083.1"/>
    <property type="molecule type" value="Genomic_DNA"/>
</dbReference>
<dbReference type="Gene3D" id="1.20.1250.20">
    <property type="entry name" value="MFS general substrate transporter like domains"/>
    <property type="match status" value="1"/>
</dbReference>
<dbReference type="InterPro" id="IPR036259">
    <property type="entry name" value="MFS_trans_sf"/>
</dbReference>
<dbReference type="OrthoDB" id="6730379at2759"/>
<keyword evidence="2" id="KW-0813">Transport</keyword>
<keyword evidence="9" id="KW-1185">Reference proteome</keyword>
<dbReference type="PROSITE" id="PS50850">
    <property type="entry name" value="MFS"/>
    <property type="match status" value="1"/>
</dbReference>
<accession>A0A7D8V1R6</accession>
<dbReference type="PANTHER" id="PTHR43791:SF97">
    <property type="entry name" value="ALLANTOATE TRANSPORTER, PUTATIVE (AFU_ORTHOLOGUE AFUA_1G14700)-RELATED"/>
    <property type="match status" value="1"/>
</dbReference>
<reference evidence="8 9" key="1">
    <citation type="journal article" date="2019" name="PLoS Genet.">
        <title>Convergent evolution of linked mating-type loci in basidiomycete fungi.</title>
        <authorList>
            <person name="Sun S."/>
            <person name="Coelho M.A."/>
            <person name="Heitman J."/>
            <person name="Nowrousian M."/>
        </authorList>
    </citation>
    <scope>NUCLEOTIDE SEQUENCE [LARGE SCALE GENOMIC DNA]</scope>
    <source>
        <strain evidence="8 9">CBS 4282</strain>
    </source>
</reference>
<feature type="transmembrane region" description="Helical" evidence="6">
    <location>
        <begin position="174"/>
        <end position="194"/>
    </location>
</feature>
<feature type="domain" description="Major facilitator superfamily (MFS) profile" evidence="7">
    <location>
        <begin position="1"/>
        <end position="263"/>
    </location>
</feature>
<evidence type="ECO:0000313" key="8">
    <source>
        <dbReference type="EMBL" id="TXT13083.1"/>
    </source>
</evidence>
<comment type="subcellular location">
    <subcellularLocation>
        <location evidence="1">Membrane</location>
        <topology evidence="1">Multi-pass membrane protein</topology>
    </subcellularLocation>
</comment>
<dbReference type="InterPro" id="IPR020846">
    <property type="entry name" value="MFS_dom"/>
</dbReference>